<dbReference type="GO" id="GO:0004729">
    <property type="term" value="F:oxygen-dependent protoporphyrinogen oxidase activity"/>
    <property type="evidence" value="ECO:0007669"/>
    <property type="project" value="UniProtKB-UniRule"/>
</dbReference>
<evidence type="ECO:0000313" key="13">
    <source>
        <dbReference type="EMBL" id="KJA25570.1"/>
    </source>
</evidence>
<keyword evidence="6 11" id="KW-0274">FAD</keyword>
<evidence type="ECO:0000259" key="12">
    <source>
        <dbReference type="Pfam" id="PF01593"/>
    </source>
</evidence>
<dbReference type="GO" id="GO:0005743">
    <property type="term" value="C:mitochondrial inner membrane"/>
    <property type="evidence" value="ECO:0007669"/>
    <property type="project" value="UniProtKB-SubCell"/>
</dbReference>
<keyword evidence="14" id="KW-1185">Reference proteome</keyword>
<keyword evidence="8 11" id="KW-0350">Heme biosynthesis</keyword>
<keyword evidence="5 11" id="KW-0285">Flavoprotein</keyword>
<dbReference type="PANTHER" id="PTHR42923:SF3">
    <property type="entry name" value="PROTOPORPHYRINOGEN OXIDASE"/>
    <property type="match status" value="1"/>
</dbReference>
<comment type="catalytic activity">
    <reaction evidence="10 11">
        <text>protoporphyrinogen IX + 3 O2 = protoporphyrin IX + 3 H2O2</text>
        <dbReference type="Rhea" id="RHEA:25576"/>
        <dbReference type="ChEBI" id="CHEBI:15379"/>
        <dbReference type="ChEBI" id="CHEBI:16240"/>
        <dbReference type="ChEBI" id="CHEBI:57306"/>
        <dbReference type="ChEBI" id="CHEBI:57307"/>
        <dbReference type="EC" id="1.3.3.4"/>
    </reaction>
</comment>
<dbReference type="OMA" id="NKITIMM"/>
<sequence length="517" mass="56211">MIPSKIAVLGGGLSGLSSAYHLSRRFPKSQIVLLEKQSQLGGWVRSERVSLPGLEASVLLEGGPRTLRPNNESVLELINLLNLQDEVITVSKSSPPAKSRYLYIHESPSSAMSGLQLLPTTLVSLLSSPLSSIMFPPILREIFKRGNRPADLKDESVDSFFKRRFGETFARTFGSALVHGIYAADSRKLSVRSAFPVAWDAEDRGFGGMIRGLLVAPRKSIDQGDKYDLGDTSAMMRDVSVYSFREGMQTLTNSLVAALQSSPNVTILENTAVSRVSLRSAGTLEIKHSSGPSLQVSHAVSALPLPVLERLVTTQTTTPKISNLTYNPLSTVTVVNLVFPCPPKDLHPEGFGYLIPRPPDDYPKSPAHATPGILGTVFDSCSLHEQDSPQTTNYYTDSPITKLTMMTGGPYPALPLPPRASPAPHNVHIPQFIRTLLDALQTQLGRPVPDPVYWRIWKNEQCIPTLLPGHLARVQDMKNLLQSKRGWGGRLEVIGAGVGGVSVGDCVQAGRNTGKDW</sequence>
<comment type="cofactor">
    <cofactor evidence="11">
        <name>FAD</name>
        <dbReference type="ChEBI" id="CHEBI:57692"/>
    </cofactor>
    <text evidence="11">Binds 1 FAD per subunit.</text>
</comment>
<dbReference type="EMBL" id="KN817531">
    <property type="protein sequence ID" value="KJA25570.1"/>
    <property type="molecule type" value="Genomic_DNA"/>
</dbReference>
<dbReference type="AlphaFoldDB" id="A0A0D2Q1Z5"/>
<evidence type="ECO:0000256" key="6">
    <source>
        <dbReference type="ARBA" id="ARBA00022827"/>
    </source>
</evidence>
<dbReference type="NCBIfam" id="TIGR00562">
    <property type="entry name" value="proto_IX_ox"/>
    <property type="match status" value="1"/>
</dbReference>
<comment type="subcellular location">
    <subcellularLocation>
        <location evidence="11">Mitochondrion inner membrane</location>
    </subcellularLocation>
</comment>
<evidence type="ECO:0000256" key="4">
    <source>
        <dbReference type="ARBA" id="ARBA00012867"/>
    </source>
</evidence>
<keyword evidence="9 11" id="KW-0627">Porphyrin biosynthesis</keyword>
<evidence type="ECO:0000313" key="14">
    <source>
        <dbReference type="Proteomes" id="UP000054270"/>
    </source>
</evidence>
<keyword evidence="7 11" id="KW-0560">Oxidoreductase</keyword>
<evidence type="ECO:0000256" key="8">
    <source>
        <dbReference type="ARBA" id="ARBA00023133"/>
    </source>
</evidence>
<dbReference type="InterPro" id="IPR004572">
    <property type="entry name" value="Protoporphyrinogen_oxidase"/>
</dbReference>
<evidence type="ECO:0000256" key="5">
    <source>
        <dbReference type="ARBA" id="ARBA00022630"/>
    </source>
</evidence>
<dbReference type="OrthoDB" id="438553at2759"/>
<evidence type="ECO:0000256" key="7">
    <source>
        <dbReference type="ARBA" id="ARBA00023002"/>
    </source>
</evidence>
<dbReference type="SUPFAM" id="SSF51905">
    <property type="entry name" value="FAD/NAD(P)-binding domain"/>
    <property type="match status" value="1"/>
</dbReference>
<comment type="function">
    <text evidence="1 11">Catalyzes the 6-electron oxidation of protoporphyrinogen-IX to form protoporphyrin-IX.</text>
</comment>
<reference evidence="14" key="1">
    <citation type="submission" date="2014-04" db="EMBL/GenBank/DDBJ databases">
        <title>Evolutionary Origins and Diversification of the Mycorrhizal Mutualists.</title>
        <authorList>
            <consortium name="DOE Joint Genome Institute"/>
            <consortium name="Mycorrhizal Genomics Consortium"/>
            <person name="Kohler A."/>
            <person name="Kuo A."/>
            <person name="Nagy L.G."/>
            <person name="Floudas D."/>
            <person name="Copeland A."/>
            <person name="Barry K.W."/>
            <person name="Cichocki N."/>
            <person name="Veneault-Fourrey C."/>
            <person name="LaButti K."/>
            <person name="Lindquist E.A."/>
            <person name="Lipzen A."/>
            <person name="Lundell T."/>
            <person name="Morin E."/>
            <person name="Murat C."/>
            <person name="Riley R."/>
            <person name="Ohm R."/>
            <person name="Sun H."/>
            <person name="Tunlid A."/>
            <person name="Henrissat B."/>
            <person name="Grigoriev I.V."/>
            <person name="Hibbett D.S."/>
            <person name="Martin F."/>
        </authorList>
    </citation>
    <scope>NUCLEOTIDE SEQUENCE [LARGE SCALE GENOMIC DNA]</scope>
    <source>
        <strain evidence="14">FD-334 SS-4</strain>
    </source>
</reference>
<evidence type="ECO:0000256" key="3">
    <source>
        <dbReference type="ARBA" id="ARBA00010551"/>
    </source>
</evidence>
<organism evidence="13 14">
    <name type="scientific">Hypholoma sublateritium (strain FD-334 SS-4)</name>
    <dbReference type="NCBI Taxonomy" id="945553"/>
    <lineage>
        <taxon>Eukaryota</taxon>
        <taxon>Fungi</taxon>
        <taxon>Dikarya</taxon>
        <taxon>Basidiomycota</taxon>
        <taxon>Agaricomycotina</taxon>
        <taxon>Agaricomycetes</taxon>
        <taxon>Agaricomycetidae</taxon>
        <taxon>Agaricales</taxon>
        <taxon>Agaricineae</taxon>
        <taxon>Strophariaceae</taxon>
        <taxon>Hypholoma</taxon>
    </lineage>
</organism>
<name>A0A0D2Q1Z5_HYPSF</name>
<comment type="pathway">
    <text evidence="2 11">Porphyrin-containing compound metabolism; protoporphyrin-IX biosynthesis; protoporphyrin-IX from protoporphyrinogen-IX: step 1/1.</text>
</comment>
<evidence type="ECO:0000256" key="1">
    <source>
        <dbReference type="ARBA" id="ARBA00002600"/>
    </source>
</evidence>
<dbReference type="PANTHER" id="PTHR42923">
    <property type="entry name" value="PROTOPORPHYRINOGEN OXIDASE"/>
    <property type="match status" value="1"/>
</dbReference>
<comment type="similarity">
    <text evidence="3 11">Belongs to the protoporphyrinogen/coproporphyrinogen oxidase family. Protoporphyrinogen oxidase subfamily.</text>
</comment>
<protein>
    <recommendedName>
        <fullName evidence="4 11">Protoporphyrinogen oxidase</fullName>
        <ecNumber evidence="4 11">1.3.3.4</ecNumber>
    </recommendedName>
</protein>
<evidence type="ECO:0000256" key="2">
    <source>
        <dbReference type="ARBA" id="ARBA00005073"/>
    </source>
</evidence>
<accession>A0A0D2Q1Z5</accession>
<dbReference type="Proteomes" id="UP000054270">
    <property type="component" value="Unassembled WGS sequence"/>
</dbReference>
<dbReference type="UniPathway" id="UPA00251">
    <property type="reaction ID" value="UER00324"/>
</dbReference>
<dbReference type="STRING" id="945553.A0A0D2Q1Z5"/>
<dbReference type="EC" id="1.3.3.4" evidence="4 11"/>
<evidence type="ECO:0000256" key="11">
    <source>
        <dbReference type="RuleBase" id="RU367069"/>
    </source>
</evidence>
<dbReference type="InterPro" id="IPR036188">
    <property type="entry name" value="FAD/NAD-bd_sf"/>
</dbReference>
<feature type="domain" description="Amine oxidase" evidence="12">
    <location>
        <begin position="13"/>
        <end position="372"/>
    </location>
</feature>
<evidence type="ECO:0000256" key="9">
    <source>
        <dbReference type="ARBA" id="ARBA00023244"/>
    </source>
</evidence>
<dbReference type="InterPro" id="IPR002937">
    <property type="entry name" value="Amino_oxidase"/>
</dbReference>
<proteinExistence type="inferred from homology"/>
<evidence type="ECO:0000256" key="10">
    <source>
        <dbReference type="ARBA" id="ARBA00047554"/>
    </source>
</evidence>
<dbReference type="InterPro" id="IPR050464">
    <property type="entry name" value="Zeta_carotene_desat/Oxidored"/>
</dbReference>
<gene>
    <name evidence="13" type="ORF">HYPSUDRAFT_37606</name>
</gene>
<dbReference type="SUPFAM" id="SSF54373">
    <property type="entry name" value="FAD-linked reductases, C-terminal domain"/>
    <property type="match status" value="1"/>
</dbReference>
<dbReference type="GO" id="GO:0006782">
    <property type="term" value="P:protoporphyrinogen IX biosynthetic process"/>
    <property type="evidence" value="ECO:0007669"/>
    <property type="project" value="UniProtKB-UniRule"/>
</dbReference>
<dbReference type="Gene3D" id="3.50.50.60">
    <property type="entry name" value="FAD/NAD(P)-binding domain"/>
    <property type="match status" value="1"/>
</dbReference>
<dbReference type="Pfam" id="PF01593">
    <property type="entry name" value="Amino_oxidase"/>
    <property type="match status" value="1"/>
</dbReference>